<evidence type="ECO:0000313" key="2">
    <source>
        <dbReference type="EMBL" id="ELY47229.1"/>
    </source>
</evidence>
<feature type="transmembrane region" description="Helical" evidence="1">
    <location>
        <begin position="44"/>
        <end position="62"/>
    </location>
</feature>
<dbReference type="Proteomes" id="UP000011661">
    <property type="component" value="Unassembled WGS sequence"/>
</dbReference>
<feature type="transmembrane region" description="Helical" evidence="1">
    <location>
        <begin position="12"/>
        <end position="32"/>
    </location>
</feature>
<feature type="transmembrane region" description="Helical" evidence="1">
    <location>
        <begin position="69"/>
        <end position="86"/>
    </location>
</feature>
<comment type="caution">
    <text evidence="2">The sequence shown here is derived from an EMBL/GenBank/DDBJ whole genome shotgun (WGS) entry which is preliminary data.</text>
</comment>
<keyword evidence="1" id="KW-1133">Transmembrane helix</keyword>
<dbReference type="AlphaFoldDB" id="L9WCN2"/>
<sequence length="134" mass="14474">MIIDRLEEAPLGVILLSLVLGLDGTVSLYQSITGIGIGGSPFEWLGGVLGPVVTLTVVIGLLSLHPLGWLIAVAYFTLLAFGILLVNIAYGLPPVGIVIPILVLFYLMWVNERYGDPVDWGSHQIRRIGNAVRR</sequence>
<accession>L9WCN2</accession>
<evidence type="ECO:0000313" key="3">
    <source>
        <dbReference type="Proteomes" id="UP000011661"/>
    </source>
</evidence>
<evidence type="ECO:0000256" key="1">
    <source>
        <dbReference type="SAM" id="Phobius"/>
    </source>
</evidence>
<keyword evidence="1" id="KW-0812">Transmembrane</keyword>
<gene>
    <name evidence="2" type="ORF">C495_03187</name>
</gene>
<proteinExistence type="predicted"/>
<dbReference type="PATRIC" id="fig|1230460.4.peg.640"/>
<keyword evidence="1" id="KW-0472">Membrane</keyword>
<dbReference type="EMBL" id="AOHX01000026">
    <property type="protein sequence ID" value="ELY47229.1"/>
    <property type="molecule type" value="Genomic_DNA"/>
</dbReference>
<name>L9WCN2_9EURY</name>
<reference evidence="2 3" key="1">
    <citation type="journal article" date="2014" name="PLoS Genet.">
        <title>Phylogenetically driven sequencing of extremely halophilic archaea reveals strategies for static and dynamic osmo-response.</title>
        <authorList>
            <person name="Becker E.A."/>
            <person name="Seitzer P.M."/>
            <person name="Tritt A."/>
            <person name="Larsen D."/>
            <person name="Krusor M."/>
            <person name="Yao A.I."/>
            <person name="Wu D."/>
            <person name="Madern D."/>
            <person name="Eisen J.A."/>
            <person name="Darling A.E."/>
            <person name="Facciotti M.T."/>
        </authorList>
    </citation>
    <scope>NUCLEOTIDE SEQUENCE [LARGE SCALE GENOMIC DNA]</scope>
    <source>
        <strain evidence="2 3">JCM 14089</strain>
    </source>
</reference>
<keyword evidence="3" id="KW-1185">Reference proteome</keyword>
<protein>
    <recommendedName>
        <fullName evidence="4">DoxX family protein</fullName>
    </recommendedName>
</protein>
<feature type="transmembrane region" description="Helical" evidence="1">
    <location>
        <begin position="92"/>
        <end position="110"/>
    </location>
</feature>
<organism evidence="2 3">
    <name type="scientific">Natronorubrum sulfidifaciens JCM 14089</name>
    <dbReference type="NCBI Taxonomy" id="1230460"/>
    <lineage>
        <taxon>Archaea</taxon>
        <taxon>Methanobacteriati</taxon>
        <taxon>Methanobacteriota</taxon>
        <taxon>Stenosarchaea group</taxon>
        <taxon>Halobacteria</taxon>
        <taxon>Halobacteriales</taxon>
        <taxon>Natrialbaceae</taxon>
        <taxon>Natronorubrum</taxon>
    </lineage>
</organism>
<evidence type="ECO:0008006" key="4">
    <source>
        <dbReference type="Google" id="ProtNLM"/>
    </source>
</evidence>